<evidence type="ECO:0000313" key="1">
    <source>
        <dbReference type="EMBL" id="KYD25713.1"/>
    </source>
</evidence>
<accession>A0A150MML4</accession>
<proteinExistence type="predicted"/>
<dbReference type="EMBL" id="LQYW01000132">
    <property type="protein sequence ID" value="KYD25713.1"/>
    <property type="molecule type" value="Genomic_DNA"/>
</dbReference>
<sequence length="41" mass="4973">MANEEHSVRSGKFYDKFLTDERYIDEFFPEEEVQSCHFKPS</sequence>
<reference evidence="1 2" key="1">
    <citation type="submission" date="2016-01" db="EMBL/GenBank/DDBJ databases">
        <title>Draft Genome Sequences of Seven Thermophilic Sporeformers Isolated from Foods.</title>
        <authorList>
            <person name="Berendsen E.M."/>
            <person name="Wells-Bennik M.H."/>
            <person name="Krawcyk A.O."/>
            <person name="De Jong A."/>
            <person name="Holsappel S."/>
            <person name="Eijlander R.T."/>
            <person name="Kuipers O.P."/>
        </authorList>
    </citation>
    <scope>NUCLEOTIDE SEQUENCE [LARGE SCALE GENOMIC DNA]</scope>
    <source>
        <strain evidence="1 2">B4110</strain>
    </source>
</reference>
<dbReference type="AlphaFoldDB" id="A0A150MML4"/>
<name>A0A150MML4_9BACL</name>
<protein>
    <submittedName>
        <fullName evidence="1">Uncharacterized protein</fullName>
    </submittedName>
</protein>
<gene>
    <name evidence="1" type="ORF">B4110_2534</name>
</gene>
<organism evidence="1 2">
    <name type="scientific">Parageobacillus toebii</name>
    <dbReference type="NCBI Taxonomy" id="153151"/>
    <lineage>
        <taxon>Bacteria</taxon>
        <taxon>Bacillati</taxon>
        <taxon>Bacillota</taxon>
        <taxon>Bacilli</taxon>
        <taxon>Bacillales</taxon>
        <taxon>Anoxybacillaceae</taxon>
        <taxon>Parageobacillus</taxon>
    </lineage>
</organism>
<comment type="caution">
    <text evidence="1">The sequence shown here is derived from an EMBL/GenBank/DDBJ whole genome shotgun (WGS) entry which is preliminary data.</text>
</comment>
<dbReference type="Proteomes" id="UP000075324">
    <property type="component" value="Unassembled WGS sequence"/>
</dbReference>
<evidence type="ECO:0000313" key="2">
    <source>
        <dbReference type="Proteomes" id="UP000075324"/>
    </source>
</evidence>